<keyword evidence="5" id="KW-0997">Cell inner membrane</keyword>
<keyword evidence="7 11" id="KW-1133">Transmembrane helix</keyword>
<evidence type="ECO:0000259" key="12">
    <source>
        <dbReference type="Pfam" id="PF12019"/>
    </source>
</evidence>
<evidence type="ECO:0000256" key="8">
    <source>
        <dbReference type="ARBA" id="ARBA00023136"/>
    </source>
</evidence>
<dbReference type="GO" id="GO:0015628">
    <property type="term" value="P:protein secretion by the type II secretion system"/>
    <property type="evidence" value="ECO:0007669"/>
    <property type="project" value="InterPro"/>
</dbReference>
<comment type="similarity">
    <text evidence="9">Belongs to the GSP H family.</text>
</comment>
<evidence type="ECO:0000256" key="11">
    <source>
        <dbReference type="SAM" id="Phobius"/>
    </source>
</evidence>
<evidence type="ECO:0000256" key="2">
    <source>
        <dbReference type="ARBA" id="ARBA00021549"/>
    </source>
</evidence>
<gene>
    <name evidence="13" type="ORF">E4634_18155</name>
</gene>
<comment type="caution">
    <text evidence="13">The sequence shown here is derived from an EMBL/GenBank/DDBJ whole genome shotgun (WGS) entry which is preliminary data.</text>
</comment>
<evidence type="ECO:0000313" key="13">
    <source>
        <dbReference type="EMBL" id="TGD71627.1"/>
    </source>
</evidence>
<dbReference type="AlphaFoldDB" id="A0A4Z0LWW6"/>
<reference evidence="13 14" key="1">
    <citation type="submission" date="2019-04" db="EMBL/GenBank/DDBJ databases">
        <title>Taxonomy of novel Haliea sp. from mangrove soil of West Coast of India.</title>
        <authorList>
            <person name="Verma A."/>
            <person name="Kumar P."/>
            <person name="Krishnamurthi S."/>
        </authorList>
    </citation>
    <scope>NUCLEOTIDE SEQUENCE [LARGE SCALE GENOMIC DNA]</scope>
    <source>
        <strain evidence="13 14">SAOS-164</strain>
    </source>
</reference>
<dbReference type="Proteomes" id="UP000298050">
    <property type="component" value="Unassembled WGS sequence"/>
</dbReference>
<evidence type="ECO:0000256" key="9">
    <source>
        <dbReference type="ARBA" id="ARBA00025772"/>
    </source>
</evidence>
<evidence type="ECO:0000256" key="6">
    <source>
        <dbReference type="ARBA" id="ARBA00022692"/>
    </source>
</evidence>
<evidence type="ECO:0000256" key="7">
    <source>
        <dbReference type="ARBA" id="ARBA00022989"/>
    </source>
</evidence>
<dbReference type="PROSITE" id="PS00409">
    <property type="entry name" value="PROKAR_NTER_METHYL"/>
    <property type="match status" value="1"/>
</dbReference>
<evidence type="ECO:0000256" key="1">
    <source>
        <dbReference type="ARBA" id="ARBA00004377"/>
    </source>
</evidence>
<organism evidence="13 14">
    <name type="scientific">Mangrovimicrobium sediminis</name>
    <dbReference type="NCBI Taxonomy" id="2562682"/>
    <lineage>
        <taxon>Bacteria</taxon>
        <taxon>Pseudomonadati</taxon>
        <taxon>Pseudomonadota</taxon>
        <taxon>Gammaproteobacteria</taxon>
        <taxon>Cellvibrionales</taxon>
        <taxon>Halieaceae</taxon>
        <taxon>Mangrovimicrobium</taxon>
    </lineage>
</organism>
<evidence type="ECO:0000256" key="5">
    <source>
        <dbReference type="ARBA" id="ARBA00022519"/>
    </source>
</evidence>
<evidence type="ECO:0000313" key="14">
    <source>
        <dbReference type="Proteomes" id="UP000298050"/>
    </source>
</evidence>
<dbReference type="NCBIfam" id="TIGR02532">
    <property type="entry name" value="IV_pilin_GFxxxE"/>
    <property type="match status" value="1"/>
</dbReference>
<accession>A0A4Z0LWW6</accession>
<proteinExistence type="inferred from homology"/>
<sequence>MDGARCPRGFTLVELLVVLAVLGILLGAALPGFEQIGEASRMRSAVQHLLLDVMFTRNQAIKRNVPAILCPSRHAAGGERSCEGAYRDGWLVFADLDHDRELDPNEPLLRLAAALPDSLRVTNRAATRTADERIAYLPDGTSRRNLTLMICSQLRPELESRALVLNRVGRPRVARGWGECPPSG</sequence>
<dbReference type="RefSeq" id="WP_135446143.1">
    <property type="nucleotide sequence ID" value="NZ_SRLE01000013.1"/>
</dbReference>
<dbReference type="Pfam" id="PF07963">
    <property type="entry name" value="N_methyl"/>
    <property type="match status" value="1"/>
</dbReference>
<dbReference type="InterPro" id="IPR022346">
    <property type="entry name" value="T2SS_GspH"/>
</dbReference>
<dbReference type="GO" id="GO:0005886">
    <property type="term" value="C:plasma membrane"/>
    <property type="evidence" value="ECO:0007669"/>
    <property type="project" value="UniProtKB-SubCell"/>
</dbReference>
<dbReference type="InterPro" id="IPR012902">
    <property type="entry name" value="N_methyl_site"/>
</dbReference>
<feature type="domain" description="General secretion pathway GspH" evidence="12">
    <location>
        <begin position="45"/>
        <end position="169"/>
    </location>
</feature>
<evidence type="ECO:0000256" key="10">
    <source>
        <dbReference type="ARBA" id="ARBA00030775"/>
    </source>
</evidence>
<evidence type="ECO:0000256" key="3">
    <source>
        <dbReference type="ARBA" id="ARBA00022475"/>
    </source>
</evidence>
<dbReference type="OrthoDB" id="5737613at2"/>
<feature type="transmembrane region" description="Helical" evidence="11">
    <location>
        <begin position="12"/>
        <end position="33"/>
    </location>
</feature>
<keyword evidence="6 11" id="KW-0812">Transmembrane</keyword>
<comment type="subcellular location">
    <subcellularLocation>
        <location evidence="1">Cell inner membrane</location>
        <topology evidence="1">Single-pass membrane protein</topology>
    </subcellularLocation>
</comment>
<evidence type="ECO:0000256" key="4">
    <source>
        <dbReference type="ARBA" id="ARBA00022481"/>
    </source>
</evidence>
<keyword evidence="8 11" id="KW-0472">Membrane</keyword>
<dbReference type="GO" id="GO:0015627">
    <property type="term" value="C:type II protein secretion system complex"/>
    <property type="evidence" value="ECO:0007669"/>
    <property type="project" value="InterPro"/>
</dbReference>
<dbReference type="Gene3D" id="3.55.40.10">
    <property type="entry name" value="minor pseudopilin epsh domain"/>
    <property type="match status" value="1"/>
</dbReference>
<dbReference type="EMBL" id="SRLE01000013">
    <property type="protein sequence ID" value="TGD71627.1"/>
    <property type="molecule type" value="Genomic_DNA"/>
</dbReference>
<keyword evidence="3" id="KW-1003">Cell membrane</keyword>
<name>A0A4Z0LWW6_9GAMM</name>
<keyword evidence="4" id="KW-0488">Methylation</keyword>
<protein>
    <recommendedName>
        <fullName evidence="2">Type II secretion system protein H</fullName>
    </recommendedName>
    <alternativeName>
        <fullName evidence="10">General secretion pathway protein H</fullName>
    </alternativeName>
</protein>
<keyword evidence="14" id="KW-1185">Reference proteome</keyword>
<dbReference type="InterPro" id="IPR045584">
    <property type="entry name" value="Pilin-like"/>
</dbReference>
<dbReference type="SUPFAM" id="SSF54523">
    <property type="entry name" value="Pili subunits"/>
    <property type="match status" value="1"/>
</dbReference>
<dbReference type="Pfam" id="PF12019">
    <property type="entry name" value="GspH"/>
    <property type="match status" value="1"/>
</dbReference>